<name>A0A9P8CHW8_9HELO</name>
<evidence type="ECO:0000313" key="3">
    <source>
        <dbReference type="EMBL" id="KAG9247693.1"/>
    </source>
</evidence>
<gene>
    <name evidence="3" type="ORF">BJ878DRAFT_477151</name>
</gene>
<organism evidence="3 4">
    <name type="scientific">Calycina marina</name>
    <dbReference type="NCBI Taxonomy" id="1763456"/>
    <lineage>
        <taxon>Eukaryota</taxon>
        <taxon>Fungi</taxon>
        <taxon>Dikarya</taxon>
        <taxon>Ascomycota</taxon>
        <taxon>Pezizomycotina</taxon>
        <taxon>Leotiomycetes</taxon>
        <taxon>Helotiales</taxon>
        <taxon>Pezizellaceae</taxon>
        <taxon>Calycina</taxon>
    </lineage>
</organism>
<keyword evidence="4" id="KW-1185">Reference proteome</keyword>
<evidence type="ECO:0000256" key="2">
    <source>
        <dbReference type="SAM" id="Phobius"/>
    </source>
</evidence>
<evidence type="ECO:0000256" key="1">
    <source>
        <dbReference type="SAM" id="MobiDB-lite"/>
    </source>
</evidence>
<accession>A0A9P8CHW8</accession>
<feature type="transmembrane region" description="Helical" evidence="2">
    <location>
        <begin position="41"/>
        <end position="61"/>
    </location>
</feature>
<comment type="caution">
    <text evidence="3">The sequence shown here is derived from an EMBL/GenBank/DDBJ whole genome shotgun (WGS) entry which is preliminary data.</text>
</comment>
<proteinExistence type="predicted"/>
<sequence length="294" mass="31682">MVCYTGFQHSPISQPSNTTFGSPPLAKNGKKDGGPKLSTGAIIAFPVSVVNAAAILALALLCRRLHRTKRGADDKKPEVTTPWFFLNSIWRRRPAKAPAELDSKDGIFDDTTEHGSSTKDSGNISAYERVRRKPERQQIAAAQAQRDLNACSSGKTENDAGQVAHYQPPSHEIPDLESPLAIPVGADSAGSLTMSKGIPSPTSPDHESSSIYPMNAHPPAHACINSSNVAYADSEPGIPTDDGRYVPGSRTEARVQNILAPWGSRRLDGEDFVHVPQPAQNRVSWEEDRTIGTD</sequence>
<keyword evidence="2" id="KW-1133">Transmembrane helix</keyword>
<dbReference type="OrthoDB" id="5233646at2759"/>
<feature type="region of interest" description="Disordered" evidence="1">
    <location>
        <begin position="97"/>
        <end position="209"/>
    </location>
</feature>
<evidence type="ECO:0000313" key="4">
    <source>
        <dbReference type="Proteomes" id="UP000887226"/>
    </source>
</evidence>
<feature type="compositionally biased region" description="Basic and acidic residues" evidence="1">
    <location>
        <begin position="99"/>
        <end position="117"/>
    </location>
</feature>
<feature type="region of interest" description="Disordered" evidence="1">
    <location>
        <begin position="14"/>
        <end position="33"/>
    </location>
</feature>
<dbReference type="AlphaFoldDB" id="A0A9P8CHW8"/>
<keyword evidence="2" id="KW-0812">Transmembrane</keyword>
<protein>
    <submittedName>
        <fullName evidence="3">Uncharacterized protein</fullName>
    </submittedName>
</protein>
<keyword evidence="2" id="KW-0472">Membrane</keyword>
<dbReference type="Proteomes" id="UP000887226">
    <property type="component" value="Unassembled WGS sequence"/>
</dbReference>
<reference evidence="3" key="1">
    <citation type="journal article" date="2021" name="IMA Fungus">
        <title>Genomic characterization of three marine fungi, including Emericellopsis atlantica sp. nov. with signatures of a generalist lifestyle and marine biomass degradation.</title>
        <authorList>
            <person name="Hagestad O.C."/>
            <person name="Hou L."/>
            <person name="Andersen J.H."/>
            <person name="Hansen E.H."/>
            <person name="Altermark B."/>
            <person name="Li C."/>
            <person name="Kuhnert E."/>
            <person name="Cox R.J."/>
            <person name="Crous P.W."/>
            <person name="Spatafora J.W."/>
            <person name="Lail K."/>
            <person name="Amirebrahimi M."/>
            <person name="Lipzen A."/>
            <person name="Pangilinan J."/>
            <person name="Andreopoulos W."/>
            <person name="Hayes R.D."/>
            <person name="Ng V."/>
            <person name="Grigoriev I.V."/>
            <person name="Jackson S.A."/>
            <person name="Sutton T.D.S."/>
            <person name="Dobson A.D.W."/>
            <person name="Rama T."/>
        </authorList>
    </citation>
    <scope>NUCLEOTIDE SEQUENCE</scope>
    <source>
        <strain evidence="3">TRa3180A</strain>
    </source>
</reference>
<dbReference type="EMBL" id="MU253765">
    <property type="protein sequence ID" value="KAG9247693.1"/>
    <property type="molecule type" value="Genomic_DNA"/>
</dbReference>